<reference evidence="6 7" key="1">
    <citation type="submission" date="2016-03" db="EMBL/GenBank/DDBJ databases">
        <authorList>
            <person name="Devillers H."/>
        </authorList>
    </citation>
    <scope>NUCLEOTIDE SEQUENCE [LARGE SCALE GENOMIC DNA]</scope>
    <source>
        <strain evidence="6">CBS 11717</strain>
    </source>
</reference>
<dbReference type="Gene3D" id="1.20.5.420">
    <property type="entry name" value="Immunoglobulin FC, subunit C"/>
    <property type="match status" value="1"/>
</dbReference>
<evidence type="ECO:0000256" key="3">
    <source>
        <dbReference type="ARBA" id="ARBA00022803"/>
    </source>
</evidence>
<dbReference type="Proteomes" id="UP000191024">
    <property type="component" value="Chromosome B"/>
</dbReference>
<dbReference type="Pfam" id="PF16546">
    <property type="entry name" value="SGTA_dimer"/>
    <property type="match status" value="1"/>
</dbReference>
<dbReference type="OrthoDB" id="2335338at2759"/>
<evidence type="ECO:0000256" key="1">
    <source>
        <dbReference type="ARBA" id="ARBA00008175"/>
    </source>
</evidence>
<proteinExistence type="inferred from homology"/>
<dbReference type="InterPro" id="IPR047150">
    <property type="entry name" value="SGT"/>
</dbReference>
<dbReference type="PANTHER" id="PTHR45831:SF2">
    <property type="entry name" value="LD24721P"/>
    <property type="match status" value="1"/>
</dbReference>
<evidence type="ECO:0000313" key="7">
    <source>
        <dbReference type="Proteomes" id="UP000191024"/>
    </source>
</evidence>
<comment type="similarity">
    <text evidence="1">Belongs to the SGT family.</text>
</comment>
<name>A0A1G4IXN5_9SACH</name>
<evidence type="ECO:0000256" key="4">
    <source>
        <dbReference type="PROSITE-ProRule" id="PRU00339"/>
    </source>
</evidence>
<dbReference type="Gene3D" id="1.25.40.10">
    <property type="entry name" value="Tetratricopeptide repeat domain"/>
    <property type="match status" value="1"/>
</dbReference>
<dbReference type="PANTHER" id="PTHR45831">
    <property type="entry name" value="LD24721P"/>
    <property type="match status" value="1"/>
</dbReference>
<protein>
    <submittedName>
        <fullName evidence="6">LAMI_0B07888g1_1</fullName>
    </submittedName>
</protein>
<accession>A0A1G4IXN5</accession>
<dbReference type="GO" id="GO:0016020">
    <property type="term" value="C:membrane"/>
    <property type="evidence" value="ECO:0007669"/>
    <property type="project" value="TreeGrafter"/>
</dbReference>
<keyword evidence="7" id="KW-1185">Reference proteome</keyword>
<dbReference type="GO" id="GO:0072380">
    <property type="term" value="C:TRC complex"/>
    <property type="evidence" value="ECO:0007669"/>
    <property type="project" value="TreeGrafter"/>
</dbReference>
<dbReference type="InterPro" id="IPR011990">
    <property type="entry name" value="TPR-like_helical_dom_sf"/>
</dbReference>
<dbReference type="InterPro" id="IPR035198">
    <property type="entry name" value="SU10_MCP"/>
</dbReference>
<dbReference type="Pfam" id="PF17236">
    <property type="entry name" value="SU10_MCP"/>
    <property type="match status" value="1"/>
</dbReference>
<sequence>MSSSKQEIAALIIDFLTCTADNNEISEDYVDSVNVAIDCIAEAFEVDKQSAEQIVQGTFGGKKIEDFITKEPKSETVKVNIPVEDADTKAKAEALKLEGNKAMAAKDYTLAIAKYTEAIKVLPSNAVYYSNRAAAHSSMKNYDAAVKDAQSAISVDPAYSKGYSRLGFAQYALGNASEALDAYKEVLDIEGESATDAMRRDYETAKKKVEQSLNLEKSTLVSNEAEEKAAADAAGSTGGLPDFSSLLGGGLGGLLNNPQVMQAAQSLMQNPNALNDMMSNPALKQMADKFSSGGGAPNMSDLMKDPALMDMAKNMFGGGPKN</sequence>
<keyword evidence="2" id="KW-0677">Repeat</keyword>
<feature type="domain" description="SGTA homodimerisation" evidence="5">
    <location>
        <begin position="4"/>
        <end position="68"/>
    </location>
</feature>
<dbReference type="GO" id="GO:0006620">
    <property type="term" value="P:post-translational protein targeting to endoplasmic reticulum membrane"/>
    <property type="evidence" value="ECO:0007669"/>
    <property type="project" value="TreeGrafter"/>
</dbReference>
<dbReference type="GO" id="GO:0060090">
    <property type="term" value="F:molecular adaptor activity"/>
    <property type="evidence" value="ECO:0007669"/>
    <property type="project" value="TreeGrafter"/>
</dbReference>
<dbReference type="SMART" id="SM00028">
    <property type="entry name" value="TPR"/>
    <property type="match status" value="3"/>
</dbReference>
<evidence type="ECO:0000259" key="5">
    <source>
        <dbReference type="Pfam" id="PF16546"/>
    </source>
</evidence>
<evidence type="ECO:0000256" key="2">
    <source>
        <dbReference type="ARBA" id="ARBA00022737"/>
    </source>
</evidence>
<keyword evidence="3 4" id="KW-0802">TPR repeat</keyword>
<dbReference type="InterPro" id="IPR019734">
    <property type="entry name" value="TPR_rpt"/>
</dbReference>
<dbReference type="PROSITE" id="PS50005">
    <property type="entry name" value="TPR"/>
    <property type="match status" value="3"/>
</dbReference>
<feature type="repeat" description="TPR" evidence="4">
    <location>
        <begin position="92"/>
        <end position="125"/>
    </location>
</feature>
<dbReference type="FunFam" id="1.25.40.10:FF:000207">
    <property type="entry name" value="Small glutamine-rich tetratricopeptide repeat-containing protein"/>
    <property type="match status" value="1"/>
</dbReference>
<feature type="repeat" description="TPR" evidence="4">
    <location>
        <begin position="160"/>
        <end position="193"/>
    </location>
</feature>
<dbReference type="EMBL" id="LT598464">
    <property type="protein sequence ID" value="SCU81838.1"/>
    <property type="molecule type" value="Genomic_DNA"/>
</dbReference>
<dbReference type="InterPro" id="IPR032374">
    <property type="entry name" value="SGTA_dimer"/>
</dbReference>
<dbReference type="AlphaFoldDB" id="A0A1G4IXN5"/>
<gene>
    <name evidence="6" type="ORF">LAMI_0B07888G</name>
</gene>
<dbReference type="SUPFAM" id="SSF48452">
    <property type="entry name" value="TPR-like"/>
    <property type="match status" value="1"/>
</dbReference>
<dbReference type="Gene3D" id="1.10.260.100">
    <property type="match status" value="1"/>
</dbReference>
<feature type="repeat" description="TPR" evidence="4">
    <location>
        <begin position="126"/>
        <end position="159"/>
    </location>
</feature>
<organism evidence="6 7">
    <name type="scientific">Lachancea mirantina</name>
    <dbReference type="NCBI Taxonomy" id="1230905"/>
    <lineage>
        <taxon>Eukaryota</taxon>
        <taxon>Fungi</taxon>
        <taxon>Dikarya</taxon>
        <taxon>Ascomycota</taxon>
        <taxon>Saccharomycotina</taxon>
        <taxon>Saccharomycetes</taxon>
        <taxon>Saccharomycetales</taxon>
        <taxon>Saccharomycetaceae</taxon>
        <taxon>Lachancea</taxon>
    </lineage>
</organism>
<dbReference type="STRING" id="1230905.A0A1G4IXN5"/>
<evidence type="ECO:0000313" key="6">
    <source>
        <dbReference type="EMBL" id="SCU81838.1"/>
    </source>
</evidence>